<name>A0ABS2QB75_9BACL</name>
<reference evidence="2 3" key="1">
    <citation type="submission" date="2021-01" db="EMBL/GenBank/DDBJ databases">
        <title>Genomic Encyclopedia of Type Strains, Phase IV (KMG-IV): sequencing the most valuable type-strain genomes for metagenomic binning, comparative biology and taxonomic classification.</title>
        <authorList>
            <person name="Goeker M."/>
        </authorList>
    </citation>
    <scope>NUCLEOTIDE SEQUENCE [LARGE SCALE GENOMIC DNA]</scope>
    <source>
        <strain evidence="2 3">DSM 100968</strain>
    </source>
</reference>
<accession>A0ABS2QB75</accession>
<gene>
    <name evidence="2" type="ORF">JOC27_001857</name>
</gene>
<dbReference type="PROSITE" id="PS50943">
    <property type="entry name" value="HTH_CROC1"/>
    <property type="match status" value="1"/>
</dbReference>
<organism evidence="2 3">
    <name type="scientific">Sporolactobacillus spathodeae</name>
    <dbReference type="NCBI Taxonomy" id="1465502"/>
    <lineage>
        <taxon>Bacteria</taxon>
        <taxon>Bacillati</taxon>
        <taxon>Bacillota</taxon>
        <taxon>Bacilli</taxon>
        <taxon>Bacillales</taxon>
        <taxon>Sporolactobacillaceae</taxon>
        <taxon>Sporolactobacillus</taxon>
    </lineage>
</organism>
<comment type="caution">
    <text evidence="2">The sequence shown here is derived from an EMBL/GenBank/DDBJ whole genome shotgun (WGS) entry which is preliminary data.</text>
</comment>
<dbReference type="InterPro" id="IPR011990">
    <property type="entry name" value="TPR-like_helical_dom_sf"/>
</dbReference>
<dbReference type="Gene3D" id="1.25.40.10">
    <property type="entry name" value="Tetratricopeptide repeat domain"/>
    <property type="match status" value="1"/>
</dbReference>
<dbReference type="InterPro" id="IPR001387">
    <property type="entry name" value="Cro/C1-type_HTH"/>
</dbReference>
<dbReference type="SMART" id="SM00530">
    <property type="entry name" value="HTH_XRE"/>
    <property type="match status" value="1"/>
</dbReference>
<feature type="domain" description="HTH cro/C1-type" evidence="1">
    <location>
        <begin position="9"/>
        <end position="62"/>
    </location>
</feature>
<dbReference type="Proteomes" id="UP000823201">
    <property type="component" value="Unassembled WGS sequence"/>
</dbReference>
<dbReference type="InterPro" id="IPR053163">
    <property type="entry name" value="HTH-type_regulator_Rgg"/>
</dbReference>
<dbReference type="PANTHER" id="PTHR37038">
    <property type="entry name" value="TRANSCRIPTIONAL REGULATOR-RELATED"/>
    <property type="match status" value="1"/>
</dbReference>
<dbReference type="SUPFAM" id="SSF47413">
    <property type="entry name" value="lambda repressor-like DNA-binding domains"/>
    <property type="match status" value="1"/>
</dbReference>
<dbReference type="Pfam" id="PF21259">
    <property type="entry name" value="Rgg_C"/>
    <property type="match status" value="1"/>
</dbReference>
<dbReference type="RefSeq" id="WP_205006967.1">
    <property type="nucleotide sequence ID" value="NZ_CBCRXA010000011.1"/>
</dbReference>
<keyword evidence="3" id="KW-1185">Reference proteome</keyword>
<proteinExistence type="predicted"/>
<dbReference type="CDD" id="cd00093">
    <property type="entry name" value="HTH_XRE"/>
    <property type="match status" value="1"/>
</dbReference>
<dbReference type="InterPro" id="IPR010057">
    <property type="entry name" value="Transcription_activator_Rgg_C"/>
</dbReference>
<dbReference type="NCBIfam" id="TIGR01716">
    <property type="entry name" value="RGG_Cterm"/>
    <property type="match status" value="1"/>
</dbReference>
<sequence length="291" mass="33807">MTDHLGSILKKIRQSKKYTQKYISSNQFSQSSYSKIESGEVTPTINNFFHILKRLDVSYDEVLRIKAIYDLDPKQHILNNFSVISSNVELGKITELKNECIHFLEANTDVVVQDILWICESLVFVHEGKYKEACIYAEKVWKRLSKMDSWYLIELKLINNILFFFPPETQISITQIALKKLADTYENLKEYTVLKIAYLLNITLLLMHQNRYNDALTYAEKAMRESVNIKKVDLISISMVRKGIILYHLKNVTQGLSLISNAININRILGNVQLEKEINEELHNFKIVGVK</sequence>
<dbReference type="EMBL" id="JAFBEV010000016">
    <property type="protein sequence ID" value="MBM7658404.1"/>
    <property type="molecule type" value="Genomic_DNA"/>
</dbReference>
<evidence type="ECO:0000313" key="2">
    <source>
        <dbReference type="EMBL" id="MBM7658404.1"/>
    </source>
</evidence>
<protein>
    <submittedName>
        <fullName evidence="2">Rgg/GadR/MutR family transcriptional activator</fullName>
    </submittedName>
</protein>
<evidence type="ECO:0000313" key="3">
    <source>
        <dbReference type="Proteomes" id="UP000823201"/>
    </source>
</evidence>
<dbReference type="Pfam" id="PF12844">
    <property type="entry name" value="HTH_19"/>
    <property type="match status" value="1"/>
</dbReference>
<dbReference type="SUPFAM" id="SSF48452">
    <property type="entry name" value="TPR-like"/>
    <property type="match status" value="1"/>
</dbReference>
<dbReference type="PANTHER" id="PTHR37038:SF13">
    <property type="entry name" value="HTH CRO_C1-TYPE DOMAIN-CONTAINING PROTEIN"/>
    <property type="match status" value="1"/>
</dbReference>
<evidence type="ECO:0000259" key="1">
    <source>
        <dbReference type="PROSITE" id="PS50943"/>
    </source>
</evidence>
<dbReference type="InterPro" id="IPR010982">
    <property type="entry name" value="Lambda_DNA-bd_dom_sf"/>
</dbReference>